<evidence type="ECO:0000313" key="10">
    <source>
        <dbReference type="Proteomes" id="UP000182771"/>
    </source>
</evidence>
<dbReference type="OrthoDB" id="9813917at2"/>
<evidence type="ECO:0000313" key="9">
    <source>
        <dbReference type="EMBL" id="SDX09114.1"/>
    </source>
</evidence>
<proteinExistence type="inferred from homology"/>
<comment type="caution">
    <text evidence="9">The sequence shown here is derived from an EMBL/GenBank/DDBJ whole genome shotgun (WGS) entry which is preliminary data.</text>
</comment>
<protein>
    <submittedName>
        <fullName evidence="9">Uncharacterized membrane protein YjjP, DUF1212 family</fullName>
    </submittedName>
</protein>
<evidence type="ECO:0000256" key="7">
    <source>
        <dbReference type="SAM" id="Phobius"/>
    </source>
</evidence>
<keyword evidence="4 7" id="KW-1133">Transmembrane helix</keyword>
<dbReference type="GeneID" id="85016039"/>
<keyword evidence="5 7" id="KW-0472">Membrane</keyword>
<evidence type="ECO:0000256" key="6">
    <source>
        <dbReference type="ARBA" id="ARBA00034125"/>
    </source>
</evidence>
<dbReference type="RefSeq" id="WP_016421116.1">
    <property type="nucleotide sequence ID" value="NZ_CALGWW010000053.1"/>
</dbReference>
<feature type="transmembrane region" description="Helical" evidence="7">
    <location>
        <begin position="198"/>
        <end position="220"/>
    </location>
</feature>
<dbReference type="PANTHER" id="PTHR34390:SF2">
    <property type="entry name" value="SUCCINATE TRANSPORTER SUBUNIT YJJP-RELATED"/>
    <property type="match status" value="1"/>
</dbReference>
<reference evidence="9 10" key="1">
    <citation type="submission" date="2016-10" db="EMBL/GenBank/DDBJ databases">
        <authorList>
            <person name="Varghese N."/>
            <person name="Submissions S."/>
        </authorList>
    </citation>
    <scope>NUCLEOTIDE SEQUENCE [LARGE SCALE GENOMIC DNA]</scope>
    <source>
        <strain evidence="9 10">DSM 11449</strain>
    </source>
</reference>
<dbReference type="PANTHER" id="PTHR34390">
    <property type="entry name" value="UPF0442 PROTEIN YJJB-RELATED"/>
    <property type="match status" value="1"/>
</dbReference>
<feature type="transmembrane region" description="Helical" evidence="7">
    <location>
        <begin position="170"/>
        <end position="192"/>
    </location>
</feature>
<name>A0A1H2YWU8_9FLAO</name>
<feature type="domain" description="Threonine/serine exporter-like N-terminal" evidence="8">
    <location>
        <begin position="17"/>
        <end position="249"/>
    </location>
</feature>
<evidence type="ECO:0000259" key="8">
    <source>
        <dbReference type="Pfam" id="PF06738"/>
    </source>
</evidence>
<evidence type="ECO:0000256" key="1">
    <source>
        <dbReference type="ARBA" id="ARBA00004651"/>
    </source>
</evidence>
<keyword evidence="2" id="KW-1003">Cell membrane</keyword>
<dbReference type="EMBL" id="FNND01000008">
    <property type="protein sequence ID" value="SDX09114.1"/>
    <property type="molecule type" value="Genomic_DNA"/>
</dbReference>
<dbReference type="Pfam" id="PF06738">
    <property type="entry name" value="ThrE"/>
    <property type="match status" value="1"/>
</dbReference>
<evidence type="ECO:0000256" key="4">
    <source>
        <dbReference type="ARBA" id="ARBA00022989"/>
    </source>
</evidence>
<dbReference type="InterPro" id="IPR010619">
    <property type="entry name" value="ThrE-like_N"/>
</dbReference>
<feature type="transmembrane region" description="Helical" evidence="7">
    <location>
        <begin position="232"/>
        <end position="254"/>
    </location>
</feature>
<comment type="similarity">
    <text evidence="6">Belongs to the ThrE exporter (TC 2.A.79) family.</text>
</comment>
<keyword evidence="10" id="KW-1185">Reference proteome</keyword>
<accession>A0A1H2YWU8</accession>
<dbReference type="GO" id="GO:0015744">
    <property type="term" value="P:succinate transport"/>
    <property type="evidence" value="ECO:0007669"/>
    <property type="project" value="TreeGrafter"/>
</dbReference>
<dbReference type="Proteomes" id="UP000182771">
    <property type="component" value="Unassembled WGS sequence"/>
</dbReference>
<organism evidence="9 10">
    <name type="scientific">Capnocytophaga granulosa</name>
    <dbReference type="NCBI Taxonomy" id="45242"/>
    <lineage>
        <taxon>Bacteria</taxon>
        <taxon>Pseudomonadati</taxon>
        <taxon>Bacteroidota</taxon>
        <taxon>Flavobacteriia</taxon>
        <taxon>Flavobacteriales</taxon>
        <taxon>Flavobacteriaceae</taxon>
        <taxon>Capnocytophaga</taxon>
    </lineage>
</organism>
<gene>
    <name evidence="9" type="ORF">SAMN05444420_10834</name>
</gene>
<dbReference type="InterPro" id="IPR050539">
    <property type="entry name" value="ThrE_Dicarb/AminoAcid_Exp"/>
</dbReference>
<sequence>MRAIERVAQLLAEINFVLFTGGANTRRVLRNTTRIAEALNYHCDIFYSYSAIIITVYDNATKEKETIVKSIPHHGVNFNAISDISILSWRVLEKKLPIEVIEREVAYIKQKSHYNMYLMWFFVSLAGGSLAYIFGGDNHNSYLEMGISFLATLTGLAGRRLLQLRKFNVFICWAWAAFVSVSVVNAFRLMGVEEYKNALAACVLWLIPGVPLINGFIDMLTGYMVSGMAKLAYALMLVFMISIGFYLSLFVFGYELL</sequence>
<evidence type="ECO:0000256" key="5">
    <source>
        <dbReference type="ARBA" id="ARBA00023136"/>
    </source>
</evidence>
<dbReference type="GO" id="GO:0005886">
    <property type="term" value="C:plasma membrane"/>
    <property type="evidence" value="ECO:0007669"/>
    <property type="project" value="UniProtKB-SubCell"/>
</dbReference>
<evidence type="ECO:0000256" key="3">
    <source>
        <dbReference type="ARBA" id="ARBA00022692"/>
    </source>
</evidence>
<comment type="subcellular location">
    <subcellularLocation>
        <location evidence="1">Cell membrane</location>
        <topology evidence="1">Multi-pass membrane protein</topology>
    </subcellularLocation>
</comment>
<dbReference type="GO" id="GO:0022857">
    <property type="term" value="F:transmembrane transporter activity"/>
    <property type="evidence" value="ECO:0007669"/>
    <property type="project" value="InterPro"/>
</dbReference>
<feature type="transmembrane region" description="Helical" evidence="7">
    <location>
        <begin position="117"/>
        <end position="135"/>
    </location>
</feature>
<dbReference type="AlphaFoldDB" id="A0A1H2YWU8"/>
<evidence type="ECO:0000256" key="2">
    <source>
        <dbReference type="ARBA" id="ARBA00022475"/>
    </source>
</evidence>
<keyword evidence="3 7" id="KW-0812">Transmembrane</keyword>